<feature type="compositionally biased region" description="Basic and acidic residues" evidence="1">
    <location>
        <begin position="128"/>
        <end position="148"/>
    </location>
</feature>
<sequence length="197" mass="22378">MATNRGTDWANTQLQNLHLDLKELLTCIENEKSDTTKKGRRKKATGNTMGQALDNVREDLDVIAGHPYKNVHSSANPGGKQIEPEARGPVRRLYTELKRLLEAPDPDTHEKKVEKHLKSLISMLVSSHPEHEHEHEPEPEPEPTAKDSTEEEPATTSSGRVLRDVGQRDMNVDKIFQELLKDVEVAEEKQRVWSPWL</sequence>
<gene>
    <name evidence="2" type="ORF">UCDDA912_g10653</name>
</gene>
<reference evidence="2 3" key="2">
    <citation type="submission" date="2015-05" db="EMBL/GenBank/DDBJ databases">
        <authorList>
            <person name="Morales-Cruz A."/>
            <person name="Amrine K.C."/>
            <person name="Cantu D."/>
        </authorList>
    </citation>
    <scope>NUCLEOTIDE SEQUENCE [LARGE SCALE GENOMIC DNA]</scope>
    <source>
        <strain evidence="2">DA912</strain>
    </source>
</reference>
<name>A0A0G2F5A7_9PEZI</name>
<comment type="caution">
    <text evidence="2">The sequence shown here is derived from an EMBL/GenBank/DDBJ whole genome shotgun (WGS) entry which is preliminary data.</text>
</comment>
<organism evidence="2 3">
    <name type="scientific">Diaporthe ampelina</name>
    <dbReference type="NCBI Taxonomy" id="1214573"/>
    <lineage>
        <taxon>Eukaryota</taxon>
        <taxon>Fungi</taxon>
        <taxon>Dikarya</taxon>
        <taxon>Ascomycota</taxon>
        <taxon>Pezizomycotina</taxon>
        <taxon>Sordariomycetes</taxon>
        <taxon>Sordariomycetidae</taxon>
        <taxon>Diaporthales</taxon>
        <taxon>Diaporthaceae</taxon>
        <taxon>Diaporthe</taxon>
    </lineage>
</organism>
<feature type="region of interest" description="Disordered" evidence="1">
    <location>
        <begin position="126"/>
        <end position="168"/>
    </location>
</feature>
<dbReference type="EMBL" id="LCUC01000799">
    <property type="protein sequence ID" value="KKY29421.1"/>
    <property type="molecule type" value="Genomic_DNA"/>
</dbReference>
<proteinExistence type="predicted"/>
<evidence type="ECO:0000313" key="2">
    <source>
        <dbReference type="EMBL" id="KKY29421.1"/>
    </source>
</evidence>
<feature type="region of interest" description="Disordered" evidence="1">
    <location>
        <begin position="32"/>
        <end position="53"/>
    </location>
</feature>
<keyword evidence="3" id="KW-1185">Reference proteome</keyword>
<dbReference type="AlphaFoldDB" id="A0A0G2F5A7"/>
<protein>
    <submittedName>
        <fullName evidence="2">Uncharacterized protein</fullName>
    </submittedName>
</protein>
<evidence type="ECO:0000313" key="3">
    <source>
        <dbReference type="Proteomes" id="UP000034680"/>
    </source>
</evidence>
<evidence type="ECO:0000256" key="1">
    <source>
        <dbReference type="SAM" id="MobiDB-lite"/>
    </source>
</evidence>
<dbReference type="Proteomes" id="UP000034680">
    <property type="component" value="Unassembled WGS sequence"/>
</dbReference>
<feature type="region of interest" description="Disordered" evidence="1">
    <location>
        <begin position="68"/>
        <end position="89"/>
    </location>
</feature>
<accession>A0A0G2F5A7</accession>
<reference evidence="2 3" key="1">
    <citation type="submission" date="2015-05" db="EMBL/GenBank/DDBJ databases">
        <title>Distinctive expansion of gene families associated with plant cell wall degradation and secondary metabolism in the genomes of grapevine trunk pathogens.</title>
        <authorList>
            <person name="Lawrence D.P."/>
            <person name="Travadon R."/>
            <person name="Rolshausen P.E."/>
            <person name="Baumgartner K."/>
        </authorList>
    </citation>
    <scope>NUCLEOTIDE SEQUENCE [LARGE SCALE GENOMIC DNA]</scope>
    <source>
        <strain evidence="2">DA912</strain>
    </source>
</reference>